<dbReference type="Proteomes" id="UP000234271">
    <property type="component" value="Chromosome"/>
</dbReference>
<reference evidence="2" key="1">
    <citation type="submission" date="2016-12" db="EMBL/GenBank/DDBJ databases">
        <title>Complete Genome Sequence of Beggiatoa leptomitiformis D-401.</title>
        <authorList>
            <person name="Fomenkov A."/>
            <person name="Vincze T."/>
            <person name="Grabovich M."/>
            <person name="Anton B.P."/>
            <person name="Dubinina G."/>
            <person name="Orlova M."/>
            <person name="Belousova E."/>
            <person name="Roberts R.J."/>
        </authorList>
    </citation>
    <scope>NUCLEOTIDE SEQUENCE [LARGE SCALE GENOMIC DNA]</scope>
    <source>
        <strain evidence="2">D-401</strain>
    </source>
</reference>
<dbReference type="OrthoDB" id="9921828at2"/>
<dbReference type="InterPro" id="IPR011989">
    <property type="entry name" value="ARM-like"/>
</dbReference>
<dbReference type="KEGG" id="blep:AL038_12725"/>
<dbReference type="Gene3D" id="1.25.10.10">
    <property type="entry name" value="Leucine-rich Repeat Variant"/>
    <property type="match status" value="1"/>
</dbReference>
<name>A0A2N9YFM1_9GAMM</name>
<dbReference type="EMBL" id="CP018889">
    <property type="protein sequence ID" value="AUI69263.1"/>
    <property type="molecule type" value="Genomic_DNA"/>
</dbReference>
<sequence>MTTTKQKKAKQTTFEIALLVNNEKVSLDYEMLERILGMVAYNVGAEWLPIMSLLAQHPNYQVRQAITSFPSLSQEMFNQLISDKNSSVIQELLRSELCEQFLTAEHIRQIIQRDETSLLIALINTLHTLQSSEEIDNIEWYEKLLTHSDPEVRKELAGTEYLTGAQITQLTEDKDPLVARTAKATLKNMDYDDCEDEDEDDDNEDN</sequence>
<evidence type="ECO:0000313" key="2">
    <source>
        <dbReference type="Proteomes" id="UP000234271"/>
    </source>
</evidence>
<protein>
    <recommendedName>
        <fullName evidence="3">HEAT repeat domain-containing protein</fullName>
    </recommendedName>
</protein>
<proteinExistence type="predicted"/>
<dbReference type="RefSeq" id="WP_062153390.1">
    <property type="nucleotide sequence ID" value="NZ_CP012373.2"/>
</dbReference>
<dbReference type="AlphaFoldDB" id="A0A2N9YFM1"/>
<accession>A0A2N9YFM1</accession>
<gene>
    <name evidence="1" type="ORF">BLE401_11540</name>
</gene>
<dbReference type="InterPro" id="IPR016024">
    <property type="entry name" value="ARM-type_fold"/>
</dbReference>
<evidence type="ECO:0000313" key="1">
    <source>
        <dbReference type="EMBL" id="AUI69263.1"/>
    </source>
</evidence>
<dbReference type="SUPFAM" id="SSF48371">
    <property type="entry name" value="ARM repeat"/>
    <property type="match status" value="1"/>
</dbReference>
<organism evidence="1 2">
    <name type="scientific">Beggiatoa leptomitoformis</name>
    <dbReference type="NCBI Taxonomy" id="288004"/>
    <lineage>
        <taxon>Bacteria</taxon>
        <taxon>Pseudomonadati</taxon>
        <taxon>Pseudomonadota</taxon>
        <taxon>Gammaproteobacteria</taxon>
        <taxon>Thiotrichales</taxon>
        <taxon>Thiotrichaceae</taxon>
        <taxon>Beggiatoa</taxon>
    </lineage>
</organism>
<keyword evidence="2" id="KW-1185">Reference proteome</keyword>
<evidence type="ECO:0008006" key="3">
    <source>
        <dbReference type="Google" id="ProtNLM"/>
    </source>
</evidence>